<dbReference type="AlphaFoldDB" id="A0A8J4V0V1"/>
<dbReference type="GO" id="GO:0000309">
    <property type="term" value="F:nicotinamide-nucleotide adenylyltransferase activity"/>
    <property type="evidence" value="ECO:0007669"/>
    <property type="project" value="UniProtKB-EC"/>
</dbReference>
<dbReference type="SUPFAM" id="SSF52374">
    <property type="entry name" value="Nucleotidylyl transferase"/>
    <property type="match status" value="1"/>
</dbReference>
<dbReference type="EC" id="2.7.7.1" evidence="7"/>
<feature type="domain" description="Cytidyltransferase-like" evidence="8">
    <location>
        <begin position="71"/>
        <end position="260"/>
    </location>
</feature>
<dbReference type="PANTHER" id="PTHR12039:SF0">
    <property type="entry name" value="NICOTINAMIDE-NUCLEOTIDE ADENYLYLTRANSFERASE"/>
    <property type="match status" value="1"/>
</dbReference>
<dbReference type="GO" id="GO:0009435">
    <property type="term" value="P:NAD+ biosynthetic process"/>
    <property type="evidence" value="ECO:0007669"/>
    <property type="project" value="UniProtKB-UniPathway"/>
</dbReference>
<dbReference type="InterPro" id="IPR005248">
    <property type="entry name" value="NadD/NMNAT"/>
</dbReference>
<comment type="caution">
    <text evidence="9">The sequence shown here is derived from an EMBL/GenBank/DDBJ whole genome shotgun (WGS) entry which is preliminary data.</text>
</comment>
<accession>A0A8J4V0V1</accession>
<keyword evidence="4 7" id="KW-0547">Nucleotide-binding</keyword>
<dbReference type="FunFam" id="3.40.50.620:FF:000181">
    <property type="entry name" value="Nicotinamide/nicotinic acid mononucleotide adenylyltransferase 3"/>
    <property type="match status" value="1"/>
</dbReference>
<evidence type="ECO:0000259" key="8">
    <source>
        <dbReference type="Pfam" id="PF01467"/>
    </source>
</evidence>
<keyword evidence="10" id="KW-1185">Reference proteome</keyword>
<comment type="catalytic activity">
    <reaction evidence="7">
        <text>beta-nicotinamide D-ribonucleotide + ATP + H(+) = diphosphate + NAD(+)</text>
        <dbReference type="Rhea" id="RHEA:21360"/>
        <dbReference type="ChEBI" id="CHEBI:14649"/>
        <dbReference type="ChEBI" id="CHEBI:15378"/>
        <dbReference type="ChEBI" id="CHEBI:30616"/>
        <dbReference type="ChEBI" id="CHEBI:33019"/>
        <dbReference type="ChEBI" id="CHEBI:57540"/>
        <dbReference type="EC" id="2.7.7.1"/>
    </reaction>
</comment>
<evidence type="ECO:0000256" key="6">
    <source>
        <dbReference type="ARBA" id="ARBA00023027"/>
    </source>
</evidence>
<comment type="pathway">
    <text evidence="7">Cofactor biosynthesis; NAD(+) biosynthesis; NAD(+) from nicotinamide D-ribonucleotide: step 1/1.</text>
</comment>
<dbReference type="UniPathway" id="UPA00253">
    <property type="reaction ID" value="UER00600"/>
</dbReference>
<dbReference type="OrthoDB" id="422187at2759"/>
<comment type="catalytic activity">
    <reaction evidence="7">
        <text>nicotinate beta-D-ribonucleotide + ATP + H(+) = deamido-NAD(+) + diphosphate</text>
        <dbReference type="Rhea" id="RHEA:22860"/>
        <dbReference type="ChEBI" id="CHEBI:15378"/>
        <dbReference type="ChEBI" id="CHEBI:30616"/>
        <dbReference type="ChEBI" id="CHEBI:33019"/>
        <dbReference type="ChEBI" id="CHEBI:57502"/>
        <dbReference type="ChEBI" id="CHEBI:58437"/>
        <dbReference type="EC" id="2.7.7.18"/>
    </reaction>
</comment>
<dbReference type="EMBL" id="AJWJ01000124">
    <property type="protein sequence ID" value="KAF2074893.1"/>
    <property type="molecule type" value="Genomic_DNA"/>
</dbReference>
<gene>
    <name evidence="9" type="ORF">CYY_003812</name>
</gene>
<dbReference type="InterPro" id="IPR004821">
    <property type="entry name" value="Cyt_trans-like"/>
</dbReference>
<name>A0A8J4V0V1_9MYCE</name>
<evidence type="ECO:0000256" key="2">
    <source>
        <dbReference type="ARBA" id="ARBA00022679"/>
    </source>
</evidence>
<dbReference type="NCBIfam" id="TIGR00482">
    <property type="entry name" value="nicotinate (nicotinamide) nucleotide adenylyltransferase"/>
    <property type="match status" value="1"/>
</dbReference>
<keyword evidence="5 7" id="KW-0067">ATP-binding</keyword>
<protein>
    <recommendedName>
        <fullName evidence="7">Nicotinamide-nucleotide adenylyltransferase</fullName>
        <ecNumber evidence="7">2.7.7.1</ecNumber>
        <ecNumber evidence="7">2.7.7.18</ecNumber>
    </recommendedName>
</protein>
<comment type="similarity">
    <text evidence="7">Belongs to the eukaryotic NMN adenylyltransferase family.</text>
</comment>
<dbReference type="EC" id="2.7.7.18" evidence="7"/>
<dbReference type="InterPro" id="IPR014729">
    <property type="entry name" value="Rossmann-like_a/b/a_fold"/>
</dbReference>
<keyword evidence="3 7" id="KW-0548">Nucleotidyltransferase</keyword>
<dbReference type="PANTHER" id="PTHR12039">
    <property type="entry name" value="NICOTINAMIDE MONONUCLEOTIDE ADENYLYLTRANSFERASE"/>
    <property type="match status" value="1"/>
</dbReference>
<dbReference type="Proteomes" id="UP000695562">
    <property type="component" value="Unassembled WGS sequence"/>
</dbReference>
<sequence length="286" mass="32653">MSSIFIKKYSATITTSLLTSLLSTSKNTITARVDLSLLLKRTMSSTSPSHTFPTNKLNLLIEPDKKPLVLLTCGSFNPVTYMHLRMMEIARDKMNQTGKYQVIGAYLSPVGDAYKKATLIPAKHRIEMLELGLQDSDWMMMDIWESNNPEFTPTRIVMDHIKDQVGKYLLQNNIDRDVSYKFVCGADLLGSFNIPNLWAEKDMDLITSNEHYGVVCLEREGTDLEAIFSKNHILTKNKQDINIVPIEILNNISSTKIREKVKAKESVKYLIPDKTIDYIKEHKLYQ</sequence>
<dbReference type="GO" id="GO:0005524">
    <property type="term" value="F:ATP binding"/>
    <property type="evidence" value="ECO:0007669"/>
    <property type="project" value="UniProtKB-KW"/>
</dbReference>
<evidence type="ECO:0000256" key="4">
    <source>
        <dbReference type="ARBA" id="ARBA00022741"/>
    </source>
</evidence>
<evidence type="ECO:0000313" key="10">
    <source>
        <dbReference type="Proteomes" id="UP000695562"/>
    </source>
</evidence>
<dbReference type="Gene3D" id="3.40.50.620">
    <property type="entry name" value="HUPs"/>
    <property type="match status" value="1"/>
</dbReference>
<keyword evidence="1 7" id="KW-0662">Pyridine nucleotide biosynthesis</keyword>
<evidence type="ECO:0000256" key="7">
    <source>
        <dbReference type="RuleBase" id="RU362021"/>
    </source>
</evidence>
<dbReference type="GO" id="GO:0004515">
    <property type="term" value="F:nicotinate-nucleotide adenylyltransferase activity"/>
    <property type="evidence" value="ECO:0007669"/>
    <property type="project" value="UniProtKB-EC"/>
</dbReference>
<proteinExistence type="inferred from homology"/>
<keyword evidence="6 7" id="KW-0520">NAD</keyword>
<evidence type="ECO:0000313" key="9">
    <source>
        <dbReference type="EMBL" id="KAF2074893.1"/>
    </source>
</evidence>
<dbReference type="Pfam" id="PF01467">
    <property type="entry name" value="CTP_transf_like"/>
    <property type="match status" value="1"/>
</dbReference>
<evidence type="ECO:0000256" key="5">
    <source>
        <dbReference type="ARBA" id="ARBA00022840"/>
    </source>
</evidence>
<dbReference type="InterPro" id="IPR051182">
    <property type="entry name" value="Euk_NMN_adenylyltrnsfrase"/>
</dbReference>
<reference evidence="9" key="1">
    <citation type="submission" date="2020-01" db="EMBL/GenBank/DDBJ databases">
        <title>Development of genomics and gene disruption for Polysphondylium violaceum indicates a role for the polyketide synthase stlB in stalk morphogenesis.</title>
        <authorList>
            <person name="Narita B."/>
            <person name="Kawabe Y."/>
            <person name="Kin K."/>
            <person name="Saito T."/>
            <person name="Gibbs R."/>
            <person name="Kuspa A."/>
            <person name="Muzny D."/>
            <person name="Queller D."/>
            <person name="Richards S."/>
            <person name="Strassman J."/>
            <person name="Sucgang R."/>
            <person name="Worley K."/>
            <person name="Schaap P."/>
        </authorList>
    </citation>
    <scope>NUCLEOTIDE SEQUENCE</scope>
    <source>
        <strain evidence="9">QSvi11</strain>
    </source>
</reference>
<keyword evidence="2 7" id="KW-0808">Transferase</keyword>
<evidence type="ECO:0000256" key="1">
    <source>
        <dbReference type="ARBA" id="ARBA00022642"/>
    </source>
</evidence>
<organism evidence="9 10">
    <name type="scientific">Polysphondylium violaceum</name>
    <dbReference type="NCBI Taxonomy" id="133409"/>
    <lineage>
        <taxon>Eukaryota</taxon>
        <taxon>Amoebozoa</taxon>
        <taxon>Evosea</taxon>
        <taxon>Eumycetozoa</taxon>
        <taxon>Dictyostelia</taxon>
        <taxon>Dictyosteliales</taxon>
        <taxon>Dictyosteliaceae</taxon>
        <taxon>Polysphondylium</taxon>
    </lineage>
</organism>
<evidence type="ECO:0000256" key="3">
    <source>
        <dbReference type="ARBA" id="ARBA00022695"/>
    </source>
</evidence>